<dbReference type="AlphaFoldDB" id="A0A0L9UKQ1"/>
<protein>
    <submittedName>
        <fullName evidence="1">Uncharacterized protein</fullName>
    </submittedName>
</protein>
<evidence type="ECO:0000313" key="2">
    <source>
        <dbReference type="Proteomes" id="UP000053144"/>
    </source>
</evidence>
<reference evidence="2" key="1">
    <citation type="journal article" date="2015" name="Proc. Natl. Acad. Sci. U.S.A.">
        <title>Genome sequencing of adzuki bean (Vigna angularis) provides insight into high starch and low fat accumulation and domestication.</title>
        <authorList>
            <person name="Yang K."/>
            <person name="Tian Z."/>
            <person name="Chen C."/>
            <person name="Luo L."/>
            <person name="Zhao B."/>
            <person name="Wang Z."/>
            <person name="Yu L."/>
            <person name="Li Y."/>
            <person name="Sun Y."/>
            <person name="Li W."/>
            <person name="Chen Y."/>
            <person name="Li Y."/>
            <person name="Zhang Y."/>
            <person name="Ai D."/>
            <person name="Zhao J."/>
            <person name="Shang C."/>
            <person name="Ma Y."/>
            <person name="Wu B."/>
            <person name="Wang M."/>
            <person name="Gao L."/>
            <person name="Sun D."/>
            <person name="Zhang P."/>
            <person name="Guo F."/>
            <person name="Wang W."/>
            <person name="Li Y."/>
            <person name="Wang J."/>
            <person name="Varshney R.K."/>
            <person name="Wang J."/>
            <person name="Ling H.Q."/>
            <person name="Wan P."/>
        </authorList>
    </citation>
    <scope>NUCLEOTIDE SEQUENCE</scope>
    <source>
        <strain evidence="2">cv. Jingnong 6</strain>
    </source>
</reference>
<accession>A0A0L9UKQ1</accession>
<sequence length="85" mass="9896">MKLKKWKTSGCRRVDRSVCVGGQRLNSPGVKDFRLDRSSCGFEVFRSPFRQRLSSPSVKDFHLDRSSYDFEVLVLLHQSESCRKQ</sequence>
<proteinExistence type="predicted"/>
<dbReference type="EMBL" id="CM003375">
    <property type="protein sequence ID" value="KOM43147.1"/>
    <property type="molecule type" value="Genomic_DNA"/>
</dbReference>
<evidence type="ECO:0000313" key="1">
    <source>
        <dbReference type="EMBL" id="KOM43147.1"/>
    </source>
</evidence>
<dbReference type="Proteomes" id="UP000053144">
    <property type="component" value="Chromosome 5"/>
</dbReference>
<name>A0A0L9UKQ1_PHAAN</name>
<dbReference type="Gramene" id="KOM43147">
    <property type="protein sequence ID" value="KOM43147"/>
    <property type="gene ID" value="LR48_Vigan05g075100"/>
</dbReference>
<gene>
    <name evidence="1" type="ORF">LR48_Vigan05g075100</name>
</gene>
<organism evidence="1 2">
    <name type="scientific">Phaseolus angularis</name>
    <name type="common">Azuki bean</name>
    <name type="synonym">Vigna angularis</name>
    <dbReference type="NCBI Taxonomy" id="3914"/>
    <lineage>
        <taxon>Eukaryota</taxon>
        <taxon>Viridiplantae</taxon>
        <taxon>Streptophyta</taxon>
        <taxon>Embryophyta</taxon>
        <taxon>Tracheophyta</taxon>
        <taxon>Spermatophyta</taxon>
        <taxon>Magnoliopsida</taxon>
        <taxon>eudicotyledons</taxon>
        <taxon>Gunneridae</taxon>
        <taxon>Pentapetalae</taxon>
        <taxon>rosids</taxon>
        <taxon>fabids</taxon>
        <taxon>Fabales</taxon>
        <taxon>Fabaceae</taxon>
        <taxon>Papilionoideae</taxon>
        <taxon>50 kb inversion clade</taxon>
        <taxon>NPAAA clade</taxon>
        <taxon>indigoferoid/millettioid clade</taxon>
        <taxon>Phaseoleae</taxon>
        <taxon>Vigna</taxon>
    </lineage>
</organism>